<dbReference type="InterPro" id="IPR001911">
    <property type="entry name" value="Ribosomal_bS21"/>
</dbReference>
<dbReference type="AlphaFoldDB" id="A0A1V8T209"/>
<feature type="compositionally biased region" description="Polar residues" evidence="4">
    <location>
        <begin position="36"/>
        <end position="48"/>
    </location>
</feature>
<dbReference type="EMBL" id="NAJO01000019">
    <property type="protein sequence ID" value="OQO05465.1"/>
    <property type="molecule type" value="Genomic_DNA"/>
</dbReference>
<evidence type="ECO:0000313" key="5">
    <source>
        <dbReference type="EMBL" id="OQO05465.1"/>
    </source>
</evidence>
<dbReference type="STRING" id="1507870.A0A1V8T209"/>
<keyword evidence="6" id="KW-1185">Reference proteome</keyword>
<evidence type="ECO:0000256" key="1">
    <source>
        <dbReference type="ARBA" id="ARBA00006640"/>
    </source>
</evidence>
<reference evidence="6" key="1">
    <citation type="submission" date="2017-03" db="EMBL/GenBank/DDBJ databases">
        <title>Genomes of endolithic fungi from Antarctica.</title>
        <authorList>
            <person name="Coleine C."/>
            <person name="Masonjones S."/>
            <person name="Stajich J.E."/>
        </authorList>
    </citation>
    <scope>NUCLEOTIDE SEQUENCE [LARGE SCALE GENOMIC DNA]</scope>
    <source>
        <strain evidence="6">CCFEE 5527</strain>
    </source>
</reference>
<keyword evidence="2" id="KW-0689">Ribosomal protein</keyword>
<evidence type="ECO:0000256" key="3">
    <source>
        <dbReference type="ARBA" id="ARBA00023274"/>
    </source>
</evidence>
<organism evidence="5 6">
    <name type="scientific">Cryoendolithus antarcticus</name>
    <dbReference type="NCBI Taxonomy" id="1507870"/>
    <lineage>
        <taxon>Eukaryota</taxon>
        <taxon>Fungi</taxon>
        <taxon>Dikarya</taxon>
        <taxon>Ascomycota</taxon>
        <taxon>Pezizomycotina</taxon>
        <taxon>Dothideomycetes</taxon>
        <taxon>Dothideomycetidae</taxon>
        <taxon>Cladosporiales</taxon>
        <taxon>Cladosporiaceae</taxon>
        <taxon>Cryoendolithus</taxon>
    </lineage>
</organism>
<feature type="region of interest" description="Disordered" evidence="4">
    <location>
        <begin position="22"/>
        <end position="54"/>
    </location>
</feature>
<dbReference type="OrthoDB" id="2501249at2759"/>
<comment type="caution">
    <text evidence="5">The sequence shown here is derived from an EMBL/GenBank/DDBJ whole genome shotgun (WGS) entry which is preliminary data.</text>
</comment>
<name>A0A1V8T209_9PEZI</name>
<proteinExistence type="inferred from homology"/>
<dbReference type="GO" id="GO:0003735">
    <property type="term" value="F:structural constituent of ribosome"/>
    <property type="evidence" value="ECO:0007669"/>
    <property type="project" value="InterPro"/>
</dbReference>
<gene>
    <name evidence="5" type="ORF">B0A48_09234</name>
</gene>
<dbReference type="GO" id="GO:0070124">
    <property type="term" value="P:mitochondrial translational initiation"/>
    <property type="evidence" value="ECO:0007669"/>
    <property type="project" value="TreeGrafter"/>
</dbReference>
<dbReference type="Pfam" id="PF01165">
    <property type="entry name" value="Ribosomal_S21"/>
    <property type="match status" value="1"/>
</dbReference>
<evidence type="ECO:0000256" key="2">
    <source>
        <dbReference type="ARBA" id="ARBA00022980"/>
    </source>
</evidence>
<feature type="region of interest" description="Disordered" evidence="4">
    <location>
        <begin position="68"/>
        <end position="132"/>
    </location>
</feature>
<evidence type="ECO:0008006" key="7">
    <source>
        <dbReference type="Google" id="ProtNLM"/>
    </source>
</evidence>
<dbReference type="PANTHER" id="PTHR41237:SF1">
    <property type="entry name" value="SMALL RIBOSOMAL SUBUNIT PROTEIN BS21M"/>
    <property type="match status" value="1"/>
</dbReference>
<dbReference type="Proteomes" id="UP000192596">
    <property type="component" value="Unassembled WGS sequence"/>
</dbReference>
<dbReference type="GO" id="GO:0005763">
    <property type="term" value="C:mitochondrial small ribosomal subunit"/>
    <property type="evidence" value="ECO:0007669"/>
    <property type="project" value="TreeGrafter"/>
</dbReference>
<dbReference type="InterPro" id="IPR052837">
    <property type="entry name" value="Mitoribosomal_bS21"/>
</dbReference>
<protein>
    <recommendedName>
        <fullName evidence="7">Ribosomal protein S21</fullName>
    </recommendedName>
</protein>
<evidence type="ECO:0000256" key="4">
    <source>
        <dbReference type="SAM" id="MobiDB-lite"/>
    </source>
</evidence>
<dbReference type="PANTHER" id="PTHR41237">
    <property type="entry name" value="37S RIBOSOMAL PROTEIN MRP21, MITOCHONDRIAL"/>
    <property type="match status" value="1"/>
</dbReference>
<feature type="compositionally biased region" description="Low complexity" evidence="4">
    <location>
        <begin position="111"/>
        <end position="125"/>
    </location>
</feature>
<sequence>MECLRLGEASMKAARPLLQSLAPQTCRHTPRRNLLPQWQPQQRTLTSTARRRADDKNPFASLLDEAMSAPKPAASRPARPSAPPSSSKGMGSSMDDLFALFDTPKRPPGQAPTSRSSLVSSALRSPLPPVPTTPPLKLDAAIGRKVYVNKEKGFDVAKAFRSMEINVARNGVKRDFNRQRFHERGGVKRKRLKSERWRKNFKEGFRAVVRRVLRMRGQGW</sequence>
<accession>A0A1V8T209</accession>
<comment type="similarity">
    <text evidence="1">Belongs to the bacterial ribosomal protein bS21 family.</text>
</comment>
<feature type="compositionally biased region" description="Low complexity" evidence="4">
    <location>
        <begin position="68"/>
        <end position="94"/>
    </location>
</feature>
<keyword evidence="3" id="KW-0687">Ribonucleoprotein</keyword>
<evidence type="ECO:0000313" key="6">
    <source>
        <dbReference type="Proteomes" id="UP000192596"/>
    </source>
</evidence>
<dbReference type="InParanoid" id="A0A1V8T209"/>